<comment type="caution">
    <text evidence="1">The sequence shown here is derived from an EMBL/GenBank/DDBJ whole genome shotgun (WGS) entry which is preliminary data.</text>
</comment>
<proteinExistence type="predicted"/>
<reference evidence="1" key="1">
    <citation type="submission" date="2023-07" db="EMBL/GenBank/DDBJ databases">
        <title>Black Yeasts Isolated from many extreme environments.</title>
        <authorList>
            <person name="Coleine C."/>
            <person name="Stajich J.E."/>
            <person name="Selbmann L."/>
        </authorList>
    </citation>
    <scope>NUCLEOTIDE SEQUENCE</scope>
    <source>
        <strain evidence="1">CCFEE 5714</strain>
    </source>
</reference>
<evidence type="ECO:0000313" key="2">
    <source>
        <dbReference type="Proteomes" id="UP001281147"/>
    </source>
</evidence>
<name>A0ACC3NMG4_9PEZI</name>
<dbReference type="EMBL" id="JAUTXU010000029">
    <property type="protein sequence ID" value="KAK3718899.1"/>
    <property type="molecule type" value="Genomic_DNA"/>
</dbReference>
<gene>
    <name evidence="1" type="ORF">LTR37_004815</name>
</gene>
<accession>A0ACC3NMG4</accession>
<evidence type="ECO:0000313" key="1">
    <source>
        <dbReference type="EMBL" id="KAK3718899.1"/>
    </source>
</evidence>
<protein>
    <submittedName>
        <fullName evidence="1">Uncharacterized protein</fullName>
    </submittedName>
</protein>
<organism evidence="1 2">
    <name type="scientific">Vermiconidia calcicola</name>
    <dbReference type="NCBI Taxonomy" id="1690605"/>
    <lineage>
        <taxon>Eukaryota</taxon>
        <taxon>Fungi</taxon>
        <taxon>Dikarya</taxon>
        <taxon>Ascomycota</taxon>
        <taxon>Pezizomycotina</taxon>
        <taxon>Dothideomycetes</taxon>
        <taxon>Dothideomycetidae</taxon>
        <taxon>Mycosphaerellales</taxon>
        <taxon>Extremaceae</taxon>
        <taxon>Vermiconidia</taxon>
    </lineage>
</organism>
<dbReference type="Proteomes" id="UP001281147">
    <property type="component" value="Unassembled WGS sequence"/>
</dbReference>
<sequence length="794" mass="90734">MAGRSFDSGSYSKKTPPGAIFTVAFDDEKHTLELVKRTEIPKDEPISWITFDHARKHIYGAGMKKWGSYSVQSPTEIYHDASLPMGGHRSSAKANEANTKTRAIFVLAAKKPPYNVYGNPFYDYAGFLNVFNTNPAGGLDKNIQNAELDEKSAIHGMVFDSREEYLYSADMWANKIWCHKKDVTTGELTLVGSVNAPSEDDHPRWVEMHSLGSYLYVLMEAGNRICVYTIDETTHMPVYTRTYYPLIPPDFAKFRPKMYRADVCFCSQSGEYLFATSRSNSKALTGYIATFKLGDQGQIERQICLNPTPTSGGHSNAVSPCPWSDEWLALCDDEQGWVEMYRWHDEFLGRVAHLDIKEPGFGMNAICLDFKDFDDRPQDTYFVLSHRWGEEEVTYKDVRKGRNKGAAGWRKIVDFCAFVKTRSVPSSVEWVWIDTCCIDKRSSAELSEAINSMFYWYQGAWLCVVYLSDVPSGTDVENPTGPFQRSRWFTRGWTLQELLAPRGVVFCNAAWEVVGHRCYLERRWTGRVPKCDLGQAHGPHLQELVSDITSIPVPYLNNSEPMSMASVAHRMSWAARRRTTRPEDNAYCLLGIFEINMPLLYGERWTAFKRLQQEIIKKTTDQSILVWTEQRLLELPQTMTILAPGPRDFKRFAAPIECCQLFTSPFAMTNNGLEIRTKLSMVRADDIPPMPSNLHWSFRDDIYLLTTNYARQRHGSGAWIPMEIPLRHRFSSVYQRLTHGYLEDMLGTLPRQELVENTIYIRDSMSLSEVPGQMQPNEGLWIHPKHLAISAESS</sequence>
<keyword evidence="2" id="KW-1185">Reference proteome</keyword>